<dbReference type="InterPro" id="IPR011006">
    <property type="entry name" value="CheY-like_superfamily"/>
</dbReference>
<dbReference type="EMBL" id="PDUD01000032">
    <property type="protein sequence ID" value="PHN03358.1"/>
    <property type="molecule type" value="Genomic_DNA"/>
</dbReference>
<dbReference type="OrthoDB" id="794741at2"/>
<proteinExistence type="predicted"/>
<accession>A0A2D0N4P2</accession>
<dbReference type="SUPFAM" id="SSF52172">
    <property type="entry name" value="CheY-like"/>
    <property type="match status" value="1"/>
</dbReference>
<sequence>MIDQPLSILIISSNSKDIETVKSKIRSFAPNSLYVVARNEANLKKRIGWLDYHMVICDHQLPHNQAQKANIRLRITMPYLPFILITDCPEMENGFLSKESSSWSVRAIIGRSHLDQSGAVIQSVYNNSAETVEQERNCQKRIKQKNLLLQKFESLLKQALRPLNSFTLEELSRMVFNRHKIIGNFIS</sequence>
<evidence type="ECO:0008006" key="3">
    <source>
        <dbReference type="Google" id="ProtNLM"/>
    </source>
</evidence>
<gene>
    <name evidence="1" type="ORF">CRP01_27115</name>
</gene>
<evidence type="ECO:0000313" key="1">
    <source>
        <dbReference type="EMBL" id="PHN03358.1"/>
    </source>
</evidence>
<dbReference type="RefSeq" id="WP_099153195.1">
    <property type="nucleotide sequence ID" value="NZ_PDUD01000032.1"/>
</dbReference>
<comment type="caution">
    <text evidence="1">The sequence shown here is derived from an EMBL/GenBank/DDBJ whole genome shotgun (WGS) entry which is preliminary data.</text>
</comment>
<dbReference type="Proteomes" id="UP000223913">
    <property type="component" value="Unassembled WGS sequence"/>
</dbReference>
<organism evidence="1 2">
    <name type="scientific">Flavilitoribacter nigricans (strain ATCC 23147 / DSM 23189 / NBRC 102662 / NCIMB 1420 / SS-2)</name>
    <name type="common">Lewinella nigricans</name>
    <dbReference type="NCBI Taxonomy" id="1122177"/>
    <lineage>
        <taxon>Bacteria</taxon>
        <taxon>Pseudomonadati</taxon>
        <taxon>Bacteroidota</taxon>
        <taxon>Saprospiria</taxon>
        <taxon>Saprospirales</taxon>
        <taxon>Lewinellaceae</taxon>
        <taxon>Flavilitoribacter</taxon>
    </lineage>
</organism>
<reference evidence="1 2" key="1">
    <citation type="submission" date="2017-10" db="EMBL/GenBank/DDBJ databases">
        <title>The draft genome sequence of Lewinella nigricans NBRC 102662.</title>
        <authorList>
            <person name="Wang K."/>
        </authorList>
    </citation>
    <scope>NUCLEOTIDE SEQUENCE [LARGE SCALE GENOMIC DNA]</scope>
    <source>
        <strain evidence="1 2">NBRC 102662</strain>
    </source>
</reference>
<evidence type="ECO:0000313" key="2">
    <source>
        <dbReference type="Proteomes" id="UP000223913"/>
    </source>
</evidence>
<dbReference type="AlphaFoldDB" id="A0A2D0N4P2"/>
<protein>
    <recommendedName>
        <fullName evidence="3">Response regulatory domain-containing protein</fullName>
    </recommendedName>
</protein>
<keyword evidence="2" id="KW-1185">Reference proteome</keyword>
<name>A0A2D0N4P2_FLAN2</name>